<dbReference type="EMBL" id="KI658696">
    <property type="protein sequence ID" value="ETN81567.1"/>
    <property type="molecule type" value="Genomic_DNA"/>
</dbReference>
<dbReference type="OrthoDB" id="5820306at2759"/>
<name>W2TKM3_NECAM</name>
<evidence type="ECO:0000259" key="1">
    <source>
        <dbReference type="Pfam" id="PF25883"/>
    </source>
</evidence>
<dbReference type="KEGG" id="nai:NECAME_08423"/>
<gene>
    <name evidence="2" type="ORF">NECAME_08423</name>
</gene>
<keyword evidence="3" id="KW-1185">Reference proteome</keyword>
<dbReference type="Proteomes" id="UP000053676">
    <property type="component" value="Unassembled WGS sequence"/>
</dbReference>
<dbReference type="InterPro" id="IPR058960">
    <property type="entry name" value="Ctg-1-like_C"/>
</dbReference>
<dbReference type="AlphaFoldDB" id="W2TKM3"/>
<sequence length="125" mass="14153">MYEGNVGLPGPTLRFSLGERLNIPFDPIPVELYWTPDEKAPSLTELNCAVIPAGKAKTITYVVNSSDPTFIVINRFCDRTFGMGIWYHDNMAAVDYMLDGMSGKSLPQYKYVRVKQRKESLWSDP</sequence>
<reference evidence="3" key="1">
    <citation type="journal article" date="2014" name="Nat. Genet.">
        <title>Genome of the human hookworm Necator americanus.</title>
        <authorList>
            <person name="Tang Y.T."/>
            <person name="Gao X."/>
            <person name="Rosa B.A."/>
            <person name="Abubucker S."/>
            <person name="Hallsworth-Pepin K."/>
            <person name="Martin J."/>
            <person name="Tyagi R."/>
            <person name="Heizer E."/>
            <person name="Zhang X."/>
            <person name="Bhonagiri-Palsikar V."/>
            <person name="Minx P."/>
            <person name="Warren W.C."/>
            <person name="Wang Q."/>
            <person name="Zhan B."/>
            <person name="Hotez P.J."/>
            <person name="Sternberg P.W."/>
            <person name="Dougall A."/>
            <person name="Gaze S.T."/>
            <person name="Mulvenna J."/>
            <person name="Sotillo J."/>
            <person name="Ranganathan S."/>
            <person name="Rabelo E.M."/>
            <person name="Wilson R.K."/>
            <person name="Felgner P.L."/>
            <person name="Bethony J."/>
            <person name="Hawdon J.M."/>
            <person name="Gasser R.B."/>
            <person name="Loukas A."/>
            <person name="Mitreva M."/>
        </authorList>
    </citation>
    <scope>NUCLEOTIDE SEQUENCE [LARGE SCALE GENOMIC DNA]</scope>
</reference>
<protein>
    <recommendedName>
        <fullName evidence="1">Ctg-1-like C-terminal domain-containing protein</fullName>
    </recommendedName>
</protein>
<accession>W2TKM3</accession>
<proteinExistence type="predicted"/>
<evidence type="ECO:0000313" key="3">
    <source>
        <dbReference type="Proteomes" id="UP000053676"/>
    </source>
</evidence>
<dbReference type="Pfam" id="PF25883">
    <property type="entry name" value="F28H7_8_C"/>
    <property type="match status" value="1"/>
</dbReference>
<evidence type="ECO:0000313" key="2">
    <source>
        <dbReference type="EMBL" id="ETN81567.1"/>
    </source>
</evidence>
<organism evidence="2 3">
    <name type="scientific">Necator americanus</name>
    <name type="common">Human hookworm</name>
    <dbReference type="NCBI Taxonomy" id="51031"/>
    <lineage>
        <taxon>Eukaryota</taxon>
        <taxon>Metazoa</taxon>
        <taxon>Ecdysozoa</taxon>
        <taxon>Nematoda</taxon>
        <taxon>Chromadorea</taxon>
        <taxon>Rhabditida</taxon>
        <taxon>Rhabditina</taxon>
        <taxon>Rhabditomorpha</taxon>
        <taxon>Strongyloidea</taxon>
        <taxon>Ancylostomatidae</taxon>
        <taxon>Bunostominae</taxon>
        <taxon>Necator</taxon>
    </lineage>
</organism>
<feature type="domain" description="Ctg-1-like C-terminal" evidence="1">
    <location>
        <begin position="32"/>
        <end position="93"/>
    </location>
</feature>